<dbReference type="PANTHER" id="PTHR34815:SF2">
    <property type="entry name" value="N-ACETYLTRANSFERASE DOMAIN-CONTAINING PROTEIN"/>
    <property type="match status" value="1"/>
</dbReference>
<organism evidence="2 3">
    <name type="scientific">Anaerocolumna sedimenticola</name>
    <dbReference type="NCBI Taxonomy" id="2696063"/>
    <lineage>
        <taxon>Bacteria</taxon>
        <taxon>Bacillati</taxon>
        <taxon>Bacillota</taxon>
        <taxon>Clostridia</taxon>
        <taxon>Lachnospirales</taxon>
        <taxon>Lachnospiraceae</taxon>
        <taxon>Anaerocolumna</taxon>
    </lineage>
</organism>
<dbReference type="AlphaFoldDB" id="A0A6P1TQF0"/>
<dbReference type="InterPro" id="IPR053013">
    <property type="entry name" value="LAT"/>
</dbReference>
<dbReference type="PANTHER" id="PTHR34815">
    <property type="entry name" value="LYSINE ACETYLTRANSFERASE"/>
    <property type="match status" value="1"/>
</dbReference>
<protein>
    <submittedName>
        <fullName evidence="2">GNAT family N-acetyltransferase</fullName>
    </submittedName>
</protein>
<keyword evidence="2" id="KW-0808">Transferase</keyword>
<accession>A0A6P1TQF0</accession>
<proteinExistence type="predicted"/>
<gene>
    <name evidence="2" type="ORF">Ana3638_24180</name>
</gene>
<sequence>MLIRQAKLSEREELFREAYKEWSKNRTFEQYKADNSKEDEFGVRYVIEEDGKIVSSLIMLNLKELFGYKVYGFGSVLTPLEFAGKGYATSLLNDCMGKIDRENSIIFLYSEINPVFYERLGFKILPSYLQKDKKAVCMALCKDIIWLKLQNTSINRIPDYF</sequence>
<dbReference type="EMBL" id="CP048000">
    <property type="protein sequence ID" value="QHQ63490.1"/>
    <property type="molecule type" value="Genomic_DNA"/>
</dbReference>
<keyword evidence="3" id="KW-1185">Reference proteome</keyword>
<dbReference type="SUPFAM" id="SSF55729">
    <property type="entry name" value="Acyl-CoA N-acyltransferases (Nat)"/>
    <property type="match status" value="1"/>
</dbReference>
<evidence type="ECO:0000313" key="3">
    <source>
        <dbReference type="Proteomes" id="UP000464314"/>
    </source>
</evidence>
<dbReference type="PROSITE" id="PS51186">
    <property type="entry name" value="GNAT"/>
    <property type="match status" value="1"/>
</dbReference>
<dbReference type="Pfam" id="PF13527">
    <property type="entry name" value="Acetyltransf_9"/>
    <property type="match status" value="1"/>
</dbReference>
<evidence type="ECO:0000259" key="1">
    <source>
        <dbReference type="PROSITE" id="PS51186"/>
    </source>
</evidence>
<dbReference type="RefSeq" id="WP_161840302.1">
    <property type="nucleotide sequence ID" value="NZ_CP048000.1"/>
</dbReference>
<dbReference type="InterPro" id="IPR000182">
    <property type="entry name" value="GNAT_dom"/>
</dbReference>
<reference evidence="2 3" key="1">
    <citation type="submission" date="2020-01" db="EMBL/GenBank/DDBJ databases">
        <title>Genome analysis of Anaerocolumna sp. CBA3638.</title>
        <authorList>
            <person name="Kim J."/>
            <person name="Roh S.W."/>
        </authorList>
    </citation>
    <scope>NUCLEOTIDE SEQUENCE [LARGE SCALE GENOMIC DNA]</scope>
    <source>
        <strain evidence="2 3">CBA3638</strain>
    </source>
</reference>
<dbReference type="Gene3D" id="3.40.630.30">
    <property type="match status" value="1"/>
</dbReference>
<dbReference type="Proteomes" id="UP000464314">
    <property type="component" value="Chromosome"/>
</dbReference>
<feature type="domain" description="N-acetyltransferase" evidence="1">
    <location>
        <begin position="1"/>
        <end position="143"/>
    </location>
</feature>
<evidence type="ECO:0000313" key="2">
    <source>
        <dbReference type="EMBL" id="QHQ63490.1"/>
    </source>
</evidence>
<dbReference type="InterPro" id="IPR016181">
    <property type="entry name" value="Acyl_CoA_acyltransferase"/>
</dbReference>
<name>A0A6P1TQF0_9FIRM</name>
<dbReference type="KEGG" id="anr:Ana3638_24180"/>
<dbReference type="GO" id="GO:0016747">
    <property type="term" value="F:acyltransferase activity, transferring groups other than amino-acyl groups"/>
    <property type="evidence" value="ECO:0007669"/>
    <property type="project" value="InterPro"/>
</dbReference>